<dbReference type="AlphaFoldDB" id="A0A1E4SUK6"/>
<dbReference type="PANTHER" id="PTHR30618:SF0">
    <property type="entry name" value="PURINE-URACIL PERMEASE NCS1"/>
    <property type="match status" value="1"/>
</dbReference>
<dbReference type="Proteomes" id="UP000094801">
    <property type="component" value="Unassembled WGS sequence"/>
</dbReference>
<dbReference type="Gene3D" id="1.10.4160.10">
    <property type="entry name" value="Hydantoin permease"/>
    <property type="match status" value="1"/>
</dbReference>
<feature type="transmembrane region" description="Helical" evidence="6">
    <location>
        <begin position="156"/>
        <end position="177"/>
    </location>
</feature>
<keyword evidence="8" id="KW-1185">Reference proteome</keyword>
<evidence type="ECO:0000256" key="6">
    <source>
        <dbReference type="SAM" id="Phobius"/>
    </source>
</evidence>
<keyword evidence="4 6" id="KW-1133">Transmembrane helix</keyword>
<dbReference type="EMBL" id="KV453867">
    <property type="protein sequence ID" value="ODV83112.1"/>
    <property type="molecule type" value="Genomic_DNA"/>
</dbReference>
<keyword evidence="3 6" id="KW-0812">Transmembrane</keyword>
<dbReference type="PANTHER" id="PTHR30618">
    <property type="entry name" value="NCS1 FAMILY PURINE/PYRIMIDINE TRANSPORTER"/>
    <property type="match status" value="1"/>
</dbReference>
<dbReference type="InterPro" id="IPR045225">
    <property type="entry name" value="Uracil/uridine/allantoin_perm"/>
</dbReference>
<evidence type="ECO:0000256" key="3">
    <source>
        <dbReference type="ARBA" id="ARBA00022692"/>
    </source>
</evidence>
<evidence type="ECO:0008006" key="9">
    <source>
        <dbReference type="Google" id="ProtNLM"/>
    </source>
</evidence>
<dbReference type="InterPro" id="IPR001248">
    <property type="entry name" value="Pur-cyt_permease"/>
</dbReference>
<name>A0A1E4SUK6_9ASCO</name>
<feature type="transmembrane region" description="Helical" evidence="6">
    <location>
        <begin position="279"/>
        <end position="297"/>
    </location>
</feature>
<sequence length="367" mass="40644">MPIAATGLFVYSICKGHGVGDWDIGPVNLRSSTVGNTWISIINSIVGNISPMIVNQPDVSRYANDRKHVVIPQALGFIPPKICILLFGMISTVCLKRAYGETYWNVWDILNAILDNEWGPAARVLIWFVSISFAIGSIGLNIFANTIPFAADLASLLPEYFTIIRAQVFVGLLAWAVVPWRFLSSAQKFLTFLSSYSMFVGPILGGMLADYYVVRRGNIHVPSLYTKSSSGAYHFYKGCNIWAILCWVACPVIAIPGLIRAYHPNVSTQTATDIYNGSWIYTLLMCFTLHSVCGLYFKPKLYSDGHETSPKTWEYLGEFNGFFEDDVPINGVGYPGTVERDYEDKSSSGDEKGDGDVLVVEVFDSKV</sequence>
<feature type="transmembrane region" description="Helical" evidence="6">
    <location>
        <begin position="235"/>
        <end position="259"/>
    </location>
</feature>
<proteinExistence type="inferred from homology"/>
<comment type="subcellular location">
    <subcellularLocation>
        <location evidence="1">Membrane</location>
        <topology evidence="1">Multi-pass membrane protein</topology>
    </subcellularLocation>
</comment>
<evidence type="ECO:0000256" key="5">
    <source>
        <dbReference type="ARBA" id="ARBA00023136"/>
    </source>
</evidence>
<reference evidence="8" key="1">
    <citation type="submission" date="2016-04" db="EMBL/GenBank/DDBJ databases">
        <title>Comparative genomics of biotechnologically important yeasts.</title>
        <authorList>
            <consortium name="DOE Joint Genome Institute"/>
            <person name="Riley R."/>
            <person name="Haridas S."/>
            <person name="Wolfe K.H."/>
            <person name="Lopes M.R."/>
            <person name="Hittinger C.T."/>
            <person name="Goker M."/>
            <person name="Salamov A."/>
            <person name="Wisecaver J."/>
            <person name="Long T.M."/>
            <person name="Aerts A.L."/>
            <person name="Barry K."/>
            <person name="Choi C."/>
            <person name="Clum A."/>
            <person name="Coughlan A.Y."/>
            <person name="Deshpande S."/>
            <person name="Douglass A.P."/>
            <person name="Hanson S.J."/>
            <person name="Klenk H.-P."/>
            <person name="Labutti K."/>
            <person name="Lapidus A."/>
            <person name="Lindquist E."/>
            <person name="Lipzen A."/>
            <person name="Meier-Kolthoff J.P."/>
            <person name="Ohm R.A."/>
            <person name="Otillar R.P."/>
            <person name="Pangilinan J."/>
            <person name="Peng Y."/>
            <person name="Rokas A."/>
            <person name="Rosa C.A."/>
            <person name="Scheuner C."/>
            <person name="Sibirny A.A."/>
            <person name="Slot J.C."/>
            <person name="Stielow J.B."/>
            <person name="Sun H."/>
            <person name="Kurtzman C.P."/>
            <person name="Blackwell M."/>
            <person name="Grigoriev I.V."/>
            <person name="Jeffries T.W."/>
        </authorList>
    </citation>
    <scope>NUCLEOTIDE SEQUENCE [LARGE SCALE GENOMIC DNA]</scope>
    <source>
        <strain evidence="8">NRRL YB-2248</strain>
    </source>
</reference>
<evidence type="ECO:0000256" key="1">
    <source>
        <dbReference type="ARBA" id="ARBA00004141"/>
    </source>
</evidence>
<evidence type="ECO:0000256" key="4">
    <source>
        <dbReference type="ARBA" id="ARBA00022989"/>
    </source>
</evidence>
<keyword evidence="5 6" id="KW-0472">Membrane</keyword>
<feature type="transmembrane region" description="Helical" evidence="6">
    <location>
        <begin position="189"/>
        <end position="214"/>
    </location>
</feature>
<evidence type="ECO:0000256" key="2">
    <source>
        <dbReference type="ARBA" id="ARBA00008974"/>
    </source>
</evidence>
<evidence type="ECO:0000313" key="8">
    <source>
        <dbReference type="Proteomes" id="UP000094801"/>
    </source>
</evidence>
<dbReference type="Pfam" id="PF02133">
    <property type="entry name" value="Transp_cyt_pur"/>
    <property type="match status" value="1"/>
</dbReference>
<organism evidence="7 8">
    <name type="scientific">[Candida] arabinofermentans NRRL YB-2248</name>
    <dbReference type="NCBI Taxonomy" id="983967"/>
    <lineage>
        <taxon>Eukaryota</taxon>
        <taxon>Fungi</taxon>
        <taxon>Dikarya</taxon>
        <taxon>Ascomycota</taxon>
        <taxon>Saccharomycotina</taxon>
        <taxon>Pichiomycetes</taxon>
        <taxon>Pichiales</taxon>
        <taxon>Pichiaceae</taxon>
        <taxon>Ogataea</taxon>
        <taxon>Ogataea/Candida clade</taxon>
    </lineage>
</organism>
<protein>
    <recommendedName>
        <fullName evidence="9">Allantoin permease</fullName>
    </recommendedName>
</protein>
<gene>
    <name evidence="7" type="ORF">CANARDRAFT_30211</name>
</gene>
<dbReference type="GO" id="GO:0005886">
    <property type="term" value="C:plasma membrane"/>
    <property type="evidence" value="ECO:0007669"/>
    <property type="project" value="TreeGrafter"/>
</dbReference>
<dbReference type="GO" id="GO:0015205">
    <property type="term" value="F:nucleobase transmembrane transporter activity"/>
    <property type="evidence" value="ECO:0007669"/>
    <property type="project" value="TreeGrafter"/>
</dbReference>
<feature type="transmembrane region" description="Helical" evidence="6">
    <location>
        <begin position="124"/>
        <end position="144"/>
    </location>
</feature>
<accession>A0A1E4SUK6</accession>
<comment type="similarity">
    <text evidence="2">Belongs to the purine-cytosine permease (2.A.39) family.</text>
</comment>
<dbReference type="OrthoDB" id="2018619at2759"/>
<evidence type="ECO:0000313" key="7">
    <source>
        <dbReference type="EMBL" id="ODV83112.1"/>
    </source>
</evidence>